<dbReference type="Pfam" id="PF00221">
    <property type="entry name" value="Lyase_aromatic"/>
    <property type="match status" value="1"/>
</dbReference>
<comment type="similarity">
    <text evidence="2 8">Belongs to the PAL/histidase family.</text>
</comment>
<dbReference type="NCBIfam" id="NF006871">
    <property type="entry name" value="PRK09367.1"/>
    <property type="match status" value="1"/>
</dbReference>
<dbReference type="GO" id="GO:0019556">
    <property type="term" value="P:L-histidine catabolic process to glutamate and formamide"/>
    <property type="evidence" value="ECO:0007669"/>
    <property type="project" value="UniProtKB-UniPathway"/>
</dbReference>
<dbReference type="SUPFAM" id="SSF48557">
    <property type="entry name" value="L-aspartase-like"/>
    <property type="match status" value="1"/>
</dbReference>
<evidence type="ECO:0000256" key="2">
    <source>
        <dbReference type="ARBA" id="ARBA00007238"/>
    </source>
</evidence>
<accession>A0A814WPK9</accession>
<dbReference type="Proteomes" id="UP000663854">
    <property type="component" value="Unassembled WGS sequence"/>
</dbReference>
<name>A0A814WPK9_9BILA</name>
<evidence type="ECO:0000256" key="6">
    <source>
        <dbReference type="ARBA" id="ARBA00023239"/>
    </source>
</evidence>
<protein>
    <recommendedName>
        <fullName evidence="4 9">Histidine ammonia-lyase</fullName>
        <ecNumber evidence="3 9">4.3.1.3</ecNumber>
    </recommendedName>
</protein>
<dbReference type="InterPro" id="IPR008948">
    <property type="entry name" value="L-Aspartase-like"/>
</dbReference>
<evidence type="ECO:0000256" key="5">
    <source>
        <dbReference type="ARBA" id="ARBA00022808"/>
    </source>
</evidence>
<keyword evidence="6 8" id="KW-0456">Lyase</keyword>
<comment type="caution">
    <text evidence="10">The sequence shown here is derived from an EMBL/GenBank/DDBJ whole genome shotgun (WGS) entry which is preliminary data.</text>
</comment>
<sequence length="620" mass="69026">MLRIPVIIHNTNERFLIPCETGKENVKWLCQTAYTRYIEKFPDASMPQHFMPRRVFDGSLLSLNDCVGQVLKDNELIQIDNMNNLDDSQYLSIIIDEEHKLMTLDGCNMKPGDLICLGSGQYRIELSPETWDLIRRGREIIEDIICQKKVVYGINTGFGSFAETVIPDHQLYELQSRLILSHCAGVGKPLEIERARMIFALRINVLSKGFSGISEETLRKVIAIFNKSCVPEIPCQGSVGASGDLSPLAHLSAALMGTGRMWSPKTDWGDAKDVLDQNGLESIVYKPKEGLAMVNGTQFITALGAEAVERAISLARQADVIAALSTEGLRGNVRAFHPSIHASRPYTGQNLVAQRLRSLLDSKLYPSKIYDSHAQCGKMQDAYSIRCIPQVHGISWDTIMFVQKLITVEMNSATDNPLVLVDLKETISGGNFHGEYPAKALDYLAIGVHELGSMSECRMTLFITEKMSQLPAFLTPNGGLNSGFMIPQYTAAALVSENKGLCHPSSVDTIATSAGQEDHVSMGAWSARKALMVIDNVEKILAIELLMACQAIDLQRPNTTTPPLEAIHKLVRQTIDKWDEDRFMAPTIEAAIRIIRSGDLWTIVEPYIQKYHEWYQNQQN</sequence>
<evidence type="ECO:0000313" key="12">
    <source>
        <dbReference type="Proteomes" id="UP000663854"/>
    </source>
</evidence>
<evidence type="ECO:0000313" key="11">
    <source>
        <dbReference type="EMBL" id="CAF1481445.1"/>
    </source>
</evidence>
<keyword evidence="13" id="KW-1185">Reference proteome</keyword>
<dbReference type="EMBL" id="CAJNOL010002259">
    <property type="protein sequence ID" value="CAF1481445.1"/>
    <property type="molecule type" value="Genomic_DNA"/>
</dbReference>
<dbReference type="FunFam" id="1.10.275.10:FF:000005">
    <property type="entry name" value="Histidine ammonia-lyase"/>
    <property type="match status" value="1"/>
</dbReference>
<proteinExistence type="inferred from homology"/>
<dbReference type="UniPathway" id="UPA00379">
    <property type="reaction ID" value="UER00549"/>
</dbReference>
<dbReference type="Gene3D" id="1.20.200.10">
    <property type="entry name" value="Fumarase/aspartase (Central domain)"/>
    <property type="match status" value="1"/>
</dbReference>
<dbReference type="EMBL" id="CAJNOH010001342">
    <property type="protein sequence ID" value="CAF1206768.1"/>
    <property type="molecule type" value="Genomic_DNA"/>
</dbReference>
<evidence type="ECO:0000313" key="10">
    <source>
        <dbReference type="EMBL" id="CAF1206768.1"/>
    </source>
</evidence>
<evidence type="ECO:0000256" key="8">
    <source>
        <dbReference type="RuleBase" id="RU003954"/>
    </source>
</evidence>
<dbReference type="EC" id="4.3.1.3" evidence="3 9"/>
<dbReference type="InterPro" id="IPR024083">
    <property type="entry name" value="Fumarase/histidase_N"/>
</dbReference>
<evidence type="ECO:0000256" key="9">
    <source>
        <dbReference type="RuleBase" id="RU004479"/>
    </source>
</evidence>
<dbReference type="GO" id="GO:0019557">
    <property type="term" value="P:L-histidine catabolic process to glutamate and formate"/>
    <property type="evidence" value="ECO:0007669"/>
    <property type="project" value="UniProtKB-UniPathway"/>
</dbReference>
<dbReference type="InterPro" id="IPR022313">
    <property type="entry name" value="Phe/His_NH3-lyase_AS"/>
</dbReference>
<gene>
    <name evidence="11" type="ORF">JXQ802_LOCUS39325</name>
    <name evidence="10" type="ORF">PYM288_LOCUS25164</name>
</gene>
<dbReference type="PANTHER" id="PTHR10362">
    <property type="entry name" value="HISTIDINE AMMONIA-LYASE"/>
    <property type="match status" value="1"/>
</dbReference>
<dbReference type="NCBIfam" id="TIGR01225">
    <property type="entry name" value="hutH"/>
    <property type="match status" value="1"/>
</dbReference>
<comment type="catalytic activity">
    <reaction evidence="7 9">
        <text>L-histidine = trans-urocanate + NH4(+)</text>
        <dbReference type="Rhea" id="RHEA:21232"/>
        <dbReference type="ChEBI" id="CHEBI:17771"/>
        <dbReference type="ChEBI" id="CHEBI:28938"/>
        <dbReference type="ChEBI" id="CHEBI:57595"/>
        <dbReference type="EC" id="4.3.1.3"/>
    </reaction>
</comment>
<dbReference type="Gene3D" id="1.10.275.10">
    <property type="entry name" value="Fumarase/aspartase (N-terminal domain)"/>
    <property type="match status" value="1"/>
</dbReference>
<reference evidence="10" key="1">
    <citation type="submission" date="2021-02" db="EMBL/GenBank/DDBJ databases">
        <authorList>
            <person name="Nowell W R."/>
        </authorList>
    </citation>
    <scope>NUCLEOTIDE SEQUENCE</scope>
</reference>
<dbReference type="InterPro" id="IPR001106">
    <property type="entry name" value="Aromatic_Lyase"/>
</dbReference>
<dbReference type="PROSITE" id="PS00488">
    <property type="entry name" value="PAL_HISTIDASE"/>
    <property type="match status" value="1"/>
</dbReference>
<dbReference type="FunFam" id="1.20.200.10:FF:000003">
    <property type="entry name" value="Histidine ammonia-lyase"/>
    <property type="match status" value="1"/>
</dbReference>
<evidence type="ECO:0000256" key="4">
    <source>
        <dbReference type="ARBA" id="ARBA00017271"/>
    </source>
</evidence>
<dbReference type="Gene3D" id="3.10.20.90">
    <property type="entry name" value="Phosphatidylinositol 3-kinase Catalytic Subunit, Chain A, domain 1"/>
    <property type="match status" value="1"/>
</dbReference>
<evidence type="ECO:0000256" key="7">
    <source>
        <dbReference type="ARBA" id="ARBA00049269"/>
    </source>
</evidence>
<organism evidence="10 12">
    <name type="scientific">Rotaria sordida</name>
    <dbReference type="NCBI Taxonomy" id="392033"/>
    <lineage>
        <taxon>Eukaryota</taxon>
        <taxon>Metazoa</taxon>
        <taxon>Spiralia</taxon>
        <taxon>Gnathifera</taxon>
        <taxon>Rotifera</taxon>
        <taxon>Eurotatoria</taxon>
        <taxon>Bdelloidea</taxon>
        <taxon>Philodinida</taxon>
        <taxon>Philodinidae</taxon>
        <taxon>Rotaria</taxon>
    </lineage>
</organism>
<dbReference type="CDD" id="cd00332">
    <property type="entry name" value="PAL-HAL"/>
    <property type="match status" value="1"/>
</dbReference>
<comment type="pathway">
    <text evidence="1 9">Amino-acid degradation; L-histidine degradation into L-glutamate; N-formimidoyl-L-glutamate from L-histidine: step 1/3.</text>
</comment>
<keyword evidence="5 9" id="KW-0369">Histidine metabolism</keyword>
<evidence type="ECO:0000256" key="1">
    <source>
        <dbReference type="ARBA" id="ARBA00005113"/>
    </source>
</evidence>
<dbReference type="InterPro" id="IPR005921">
    <property type="entry name" value="HutH"/>
</dbReference>
<dbReference type="GO" id="GO:0005737">
    <property type="term" value="C:cytoplasm"/>
    <property type="evidence" value="ECO:0007669"/>
    <property type="project" value="InterPro"/>
</dbReference>
<dbReference type="AlphaFoldDB" id="A0A814WPK9"/>
<evidence type="ECO:0000313" key="13">
    <source>
        <dbReference type="Proteomes" id="UP000663870"/>
    </source>
</evidence>
<evidence type="ECO:0000256" key="3">
    <source>
        <dbReference type="ARBA" id="ARBA00012994"/>
    </source>
</evidence>
<dbReference type="GO" id="GO:0004397">
    <property type="term" value="F:histidine ammonia-lyase activity"/>
    <property type="evidence" value="ECO:0007669"/>
    <property type="project" value="UniProtKB-EC"/>
</dbReference>
<dbReference type="Proteomes" id="UP000663870">
    <property type="component" value="Unassembled WGS sequence"/>
</dbReference>